<dbReference type="PANTHER" id="PTHR15379">
    <property type="entry name" value="CELL GROWTH REGULATOR WITH RING FINGER DOMAIN PROTEIN 1"/>
    <property type="match status" value="1"/>
</dbReference>
<dbReference type="EMBL" id="NBAG03000214">
    <property type="protein sequence ID" value="PNI83479.1"/>
    <property type="molecule type" value="Genomic_DNA"/>
</dbReference>
<gene>
    <name evidence="1" type="ORF">CK820_G0002478</name>
</gene>
<sequence>ISMVSVIHIPDRTYKLSCRILYQYLLLAQGQFHDLKKKKTQTEVCWKRWDSLKVKLSHRKRTARTVLFARMGL</sequence>
<dbReference type="InterPro" id="IPR042496">
    <property type="entry name" value="CGRF1"/>
</dbReference>
<feature type="non-terminal residue" evidence="1">
    <location>
        <position position="1"/>
    </location>
</feature>
<protein>
    <submittedName>
        <fullName evidence="1">CGRRF1 isoform 9</fullName>
    </submittedName>
</protein>
<organism evidence="1 2">
    <name type="scientific">Pan troglodytes</name>
    <name type="common">Chimpanzee</name>
    <dbReference type="NCBI Taxonomy" id="9598"/>
    <lineage>
        <taxon>Eukaryota</taxon>
        <taxon>Metazoa</taxon>
        <taxon>Chordata</taxon>
        <taxon>Craniata</taxon>
        <taxon>Vertebrata</taxon>
        <taxon>Euteleostomi</taxon>
        <taxon>Mammalia</taxon>
        <taxon>Eutheria</taxon>
        <taxon>Euarchontoglires</taxon>
        <taxon>Primates</taxon>
        <taxon>Haplorrhini</taxon>
        <taxon>Catarrhini</taxon>
        <taxon>Hominidae</taxon>
        <taxon>Pan</taxon>
    </lineage>
</organism>
<reference evidence="1 2" key="1">
    <citation type="submission" date="2017-12" db="EMBL/GenBank/DDBJ databases">
        <title>High-resolution comparative analysis of great ape genomes.</title>
        <authorList>
            <person name="Pollen A."/>
            <person name="Hastie A."/>
            <person name="Hormozdiari F."/>
            <person name="Dougherty M."/>
            <person name="Liu R."/>
            <person name="Chaisson M."/>
            <person name="Hoppe E."/>
            <person name="Hill C."/>
            <person name="Pang A."/>
            <person name="Hillier L."/>
            <person name="Baker C."/>
            <person name="Armstrong J."/>
            <person name="Shendure J."/>
            <person name="Paten B."/>
            <person name="Wilson R."/>
            <person name="Chao H."/>
            <person name="Schneider V."/>
            <person name="Ventura M."/>
            <person name="Kronenberg Z."/>
            <person name="Murali S."/>
            <person name="Gordon D."/>
            <person name="Cantsilieris S."/>
            <person name="Munson K."/>
            <person name="Nelson B."/>
            <person name="Raja A."/>
            <person name="Underwood J."/>
            <person name="Diekhans M."/>
            <person name="Fiddes I."/>
            <person name="Haussler D."/>
            <person name="Eichler E."/>
        </authorList>
    </citation>
    <scope>NUCLEOTIDE SEQUENCE [LARGE SCALE GENOMIC DNA]</scope>
    <source>
        <strain evidence="1">Yerkes chimp pedigree #C0471</strain>
    </source>
</reference>
<dbReference type="Proteomes" id="UP000236370">
    <property type="component" value="Unassembled WGS sequence"/>
</dbReference>
<evidence type="ECO:0000313" key="1">
    <source>
        <dbReference type="EMBL" id="PNI83479.1"/>
    </source>
</evidence>
<dbReference type="PANTHER" id="PTHR15379:SF2">
    <property type="entry name" value="CELL GROWTH REGULATOR WITH RING FINGER DOMAIN PROTEIN 1"/>
    <property type="match status" value="1"/>
</dbReference>
<accession>A0A2J8PHJ8</accession>
<comment type="caution">
    <text evidence="1">The sequence shown here is derived from an EMBL/GenBank/DDBJ whole genome shotgun (WGS) entry which is preliminary data.</text>
</comment>
<dbReference type="AlphaFoldDB" id="A0A2J8PHJ8"/>
<name>A0A2J8PHJ8_PANTR</name>
<evidence type="ECO:0000313" key="2">
    <source>
        <dbReference type="Proteomes" id="UP000236370"/>
    </source>
</evidence>
<proteinExistence type="predicted"/>